<dbReference type="AlphaFoldDB" id="A0A4Z2IJ74"/>
<keyword evidence="3" id="KW-1185">Reference proteome</keyword>
<protein>
    <submittedName>
        <fullName evidence="2">Uncharacterized protein</fullName>
    </submittedName>
</protein>
<evidence type="ECO:0000256" key="1">
    <source>
        <dbReference type="SAM" id="MobiDB-lite"/>
    </source>
</evidence>
<dbReference type="Proteomes" id="UP000314294">
    <property type="component" value="Unassembled WGS sequence"/>
</dbReference>
<proteinExistence type="predicted"/>
<gene>
    <name evidence="2" type="ORF">EYF80_012109</name>
</gene>
<comment type="caution">
    <text evidence="2">The sequence shown here is derived from an EMBL/GenBank/DDBJ whole genome shotgun (WGS) entry which is preliminary data.</text>
</comment>
<feature type="compositionally biased region" description="Acidic residues" evidence="1">
    <location>
        <begin position="106"/>
        <end position="141"/>
    </location>
</feature>
<evidence type="ECO:0000313" key="2">
    <source>
        <dbReference type="EMBL" id="TNN77811.1"/>
    </source>
</evidence>
<feature type="region of interest" description="Disordered" evidence="1">
    <location>
        <begin position="29"/>
        <end position="179"/>
    </location>
</feature>
<feature type="compositionally biased region" description="Pro residues" evidence="1">
    <location>
        <begin position="56"/>
        <end position="83"/>
    </location>
</feature>
<sequence length="179" mass="20084">MVRQRRPGSEERVIRAPLVMEDRLLPSLSGFSNQLKDSQSSRHLPPGPGLLSPWPSLLPPRPGLLPPWPNLLPPGPGLLPPRPGQIQPHLTNKKSGEKTHDFTPETADEALEDEEDEEDEEEEEEEDEDDEEDEDENEDDPEARNPEPLGDTKKTSCSPRRDPQRHRGCTGRTTAGDRI</sequence>
<dbReference type="InterPro" id="IPR016024">
    <property type="entry name" value="ARM-type_fold"/>
</dbReference>
<dbReference type="SUPFAM" id="SSF48371">
    <property type="entry name" value="ARM repeat"/>
    <property type="match status" value="1"/>
</dbReference>
<feature type="compositionally biased region" description="Polar residues" evidence="1">
    <location>
        <begin position="29"/>
        <end position="42"/>
    </location>
</feature>
<feature type="compositionally biased region" description="Basic and acidic residues" evidence="1">
    <location>
        <begin position="94"/>
        <end position="103"/>
    </location>
</feature>
<name>A0A4Z2IJ74_9TELE</name>
<reference evidence="2 3" key="1">
    <citation type="submission" date="2019-03" db="EMBL/GenBank/DDBJ databases">
        <title>First draft genome of Liparis tanakae, snailfish: a comprehensive survey of snailfish specific genes.</title>
        <authorList>
            <person name="Kim W."/>
            <person name="Song I."/>
            <person name="Jeong J.-H."/>
            <person name="Kim D."/>
            <person name="Kim S."/>
            <person name="Ryu S."/>
            <person name="Song J.Y."/>
            <person name="Lee S.K."/>
        </authorList>
    </citation>
    <scope>NUCLEOTIDE SEQUENCE [LARGE SCALE GENOMIC DNA]</scope>
    <source>
        <tissue evidence="2">Muscle</tissue>
    </source>
</reference>
<dbReference type="EMBL" id="SRLO01000080">
    <property type="protein sequence ID" value="TNN77811.1"/>
    <property type="molecule type" value="Genomic_DNA"/>
</dbReference>
<accession>A0A4Z2IJ74</accession>
<organism evidence="2 3">
    <name type="scientific">Liparis tanakae</name>
    <name type="common">Tanaka's snailfish</name>
    <dbReference type="NCBI Taxonomy" id="230148"/>
    <lineage>
        <taxon>Eukaryota</taxon>
        <taxon>Metazoa</taxon>
        <taxon>Chordata</taxon>
        <taxon>Craniata</taxon>
        <taxon>Vertebrata</taxon>
        <taxon>Euteleostomi</taxon>
        <taxon>Actinopterygii</taxon>
        <taxon>Neopterygii</taxon>
        <taxon>Teleostei</taxon>
        <taxon>Neoteleostei</taxon>
        <taxon>Acanthomorphata</taxon>
        <taxon>Eupercaria</taxon>
        <taxon>Perciformes</taxon>
        <taxon>Cottioidei</taxon>
        <taxon>Cottales</taxon>
        <taxon>Liparidae</taxon>
        <taxon>Liparis</taxon>
    </lineage>
</organism>
<evidence type="ECO:0000313" key="3">
    <source>
        <dbReference type="Proteomes" id="UP000314294"/>
    </source>
</evidence>
<feature type="compositionally biased region" description="Basic and acidic residues" evidence="1">
    <location>
        <begin position="142"/>
        <end position="162"/>
    </location>
</feature>